<keyword evidence="2" id="KW-0812">Transmembrane</keyword>
<feature type="compositionally biased region" description="Basic and acidic residues" evidence="1">
    <location>
        <begin position="57"/>
        <end position="70"/>
    </location>
</feature>
<evidence type="ECO:0000256" key="2">
    <source>
        <dbReference type="SAM" id="Phobius"/>
    </source>
</evidence>
<accession>A0A7X4K8V9</accession>
<feature type="transmembrane region" description="Helical" evidence="2">
    <location>
        <begin position="16"/>
        <end position="36"/>
    </location>
</feature>
<evidence type="ECO:0000313" key="4">
    <source>
        <dbReference type="Proteomes" id="UP000465810"/>
    </source>
</evidence>
<dbReference type="EMBL" id="WVTD01000018">
    <property type="protein sequence ID" value="MYL99684.1"/>
    <property type="molecule type" value="Genomic_DNA"/>
</dbReference>
<protein>
    <submittedName>
        <fullName evidence="3">Uncharacterized protein</fullName>
    </submittedName>
</protein>
<dbReference type="AlphaFoldDB" id="A0A7X4K8V9"/>
<keyword evidence="2" id="KW-0472">Membrane</keyword>
<gene>
    <name evidence="3" type="ORF">GR702_18145</name>
</gene>
<organism evidence="3 4">
    <name type="scientific">Novosphingobium silvae</name>
    <dbReference type="NCBI Taxonomy" id="2692619"/>
    <lineage>
        <taxon>Bacteria</taxon>
        <taxon>Pseudomonadati</taxon>
        <taxon>Pseudomonadota</taxon>
        <taxon>Alphaproteobacteria</taxon>
        <taxon>Sphingomonadales</taxon>
        <taxon>Sphingomonadaceae</taxon>
        <taxon>Novosphingobium</taxon>
    </lineage>
</organism>
<evidence type="ECO:0000256" key="1">
    <source>
        <dbReference type="SAM" id="MobiDB-lite"/>
    </source>
</evidence>
<dbReference type="Proteomes" id="UP000465810">
    <property type="component" value="Unassembled WGS sequence"/>
</dbReference>
<evidence type="ECO:0000313" key="3">
    <source>
        <dbReference type="EMBL" id="MYL99684.1"/>
    </source>
</evidence>
<keyword evidence="4" id="KW-1185">Reference proteome</keyword>
<dbReference type="RefSeq" id="WP_160987121.1">
    <property type="nucleotide sequence ID" value="NZ_WVTD01000018.1"/>
</dbReference>
<name>A0A7X4K8V9_9SPHN</name>
<proteinExistence type="predicted"/>
<reference evidence="3 4" key="1">
    <citation type="submission" date="2019-12" db="EMBL/GenBank/DDBJ databases">
        <authorList>
            <person name="Feng G."/>
            <person name="Zhu H."/>
        </authorList>
    </citation>
    <scope>NUCLEOTIDE SEQUENCE [LARGE SCALE GENOMIC DNA]</scope>
    <source>
        <strain evidence="3 4">FGD1</strain>
    </source>
</reference>
<keyword evidence="2" id="KW-1133">Transmembrane helix</keyword>
<sequence length="84" mass="9401">MRNMTEAERTRLRESLVGNLLLLLFGCGVLTFLVAVDRLDWFSIRPATGTSIAMARSTEKPAHSFQDRSTKLAQQPQPESALPR</sequence>
<dbReference type="PROSITE" id="PS51257">
    <property type="entry name" value="PROKAR_LIPOPROTEIN"/>
    <property type="match status" value="1"/>
</dbReference>
<comment type="caution">
    <text evidence="3">The sequence shown here is derived from an EMBL/GenBank/DDBJ whole genome shotgun (WGS) entry which is preliminary data.</text>
</comment>
<feature type="region of interest" description="Disordered" evidence="1">
    <location>
        <begin position="56"/>
        <end position="84"/>
    </location>
</feature>